<dbReference type="SMART" id="SM00331">
    <property type="entry name" value="PP2C_SIG"/>
    <property type="match status" value="1"/>
</dbReference>
<dbReference type="AlphaFoldDB" id="A0A918DTB4"/>
<accession>A0A918DTB4</accession>
<keyword evidence="1" id="KW-0378">Hydrolase</keyword>
<reference evidence="5" key="2">
    <citation type="submission" date="2020-09" db="EMBL/GenBank/DDBJ databases">
        <authorList>
            <person name="Sun Q."/>
            <person name="Zhou Y."/>
        </authorList>
    </citation>
    <scope>NUCLEOTIDE SEQUENCE</scope>
    <source>
        <strain evidence="5">CGMCC 4.7201</strain>
    </source>
</reference>
<dbReference type="InterPro" id="IPR052016">
    <property type="entry name" value="Bact_Sigma-Reg"/>
</dbReference>
<dbReference type="EMBL" id="BMMS01000003">
    <property type="protein sequence ID" value="GGO82526.1"/>
    <property type="molecule type" value="Genomic_DNA"/>
</dbReference>
<keyword evidence="3" id="KW-1133">Transmembrane helix</keyword>
<comment type="caution">
    <text evidence="5">The sequence shown here is derived from an EMBL/GenBank/DDBJ whole genome shotgun (WGS) entry which is preliminary data.</text>
</comment>
<name>A0A918DTB4_9ACTN</name>
<dbReference type="PANTHER" id="PTHR43156:SF2">
    <property type="entry name" value="STAGE II SPORULATION PROTEIN E"/>
    <property type="match status" value="1"/>
</dbReference>
<organism evidence="5 6">
    <name type="scientific">Wenjunlia tyrosinilytica</name>
    <dbReference type="NCBI Taxonomy" id="1544741"/>
    <lineage>
        <taxon>Bacteria</taxon>
        <taxon>Bacillati</taxon>
        <taxon>Actinomycetota</taxon>
        <taxon>Actinomycetes</taxon>
        <taxon>Kitasatosporales</taxon>
        <taxon>Streptomycetaceae</taxon>
        <taxon>Wenjunlia</taxon>
    </lineage>
</organism>
<dbReference type="FunFam" id="3.60.40.10:FF:000058">
    <property type="entry name" value="Stage II sporulation protein E"/>
    <property type="match status" value="1"/>
</dbReference>
<dbReference type="GO" id="GO:0016791">
    <property type="term" value="F:phosphatase activity"/>
    <property type="evidence" value="ECO:0007669"/>
    <property type="project" value="TreeGrafter"/>
</dbReference>
<keyword evidence="6" id="KW-1185">Reference proteome</keyword>
<evidence type="ECO:0000256" key="3">
    <source>
        <dbReference type="SAM" id="Phobius"/>
    </source>
</evidence>
<feature type="region of interest" description="Disordered" evidence="2">
    <location>
        <begin position="1"/>
        <end position="20"/>
    </location>
</feature>
<dbReference type="Proteomes" id="UP000641932">
    <property type="component" value="Unassembled WGS sequence"/>
</dbReference>
<dbReference type="PANTHER" id="PTHR43156">
    <property type="entry name" value="STAGE II SPORULATION PROTEIN E-RELATED"/>
    <property type="match status" value="1"/>
</dbReference>
<evidence type="ECO:0000313" key="5">
    <source>
        <dbReference type="EMBL" id="GGO82526.1"/>
    </source>
</evidence>
<feature type="transmembrane region" description="Helical" evidence="3">
    <location>
        <begin position="31"/>
        <end position="47"/>
    </location>
</feature>
<keyword evidence="3" id="KW-0472">Membrane</keyword>
<dbReference type="Gene3D" id="3.60.40.10">
    <property type="entry name" value="PPM-type phosphatase domain"/>
    <property type="match status" value="1"/>
</dbReference>
<protein>
    <submittedName>
        <fullName evidence="5">Membrane protein</fullName>
    </submittedName>
</protein>
<evidence type="ECO:0000256" key="2">
    <source>
        <dbReference type="SAM" id="MobiDB-lite"/>
    </source>
</evidence>
<feature type="domain" description="PPM-type phosphatase" evidence="4">
    <location>
        <begin position="150"/>
        <end position="371"/>
    </location>
</feature>
<evidence type="ECO:0000256" key="1">
    <source>
        <dbReference type="ARBA" id="ARBA00022801"/>
    </source>
</evidence>
<evidence type="ECO:0000313" key="6">
    <source>
        <dbReference type="Proteomes" id="UP000641932"/>
    </source>
</evidence>
<dbReference type="RefSeq" id="WP_189130214.1">
    <property type="nucleotide sequence ID" value="NZ_BMMS01000003.1"/>
</dbReference>
<dbReference type="Pfam" id="PF07228">
    <property type="entry name" value="SpoIIE"/>
    <property type="match status" value="1"/>
</dbReference>
<proteinExistence type="predicted"/>
<evidence type="ECO:0000259" key="4">
    <source>
        <dbReference type="SMART" id="SM00331"/>
    </source>
</evidence>
<dbReference type="InterPro" id="IPR001932">
    <property type="entry name" value="PPM-type_phosphatase-like_dom"/>
</dbReference>
<dbReference type="InterPro" id="IPR036457">
    <property type="entry name" value="PPM-type-like_dom_sf"/>
</dbReference>
<sequence>MVEQAAADAQRQTVQRPNASRLRREATPLRLLPYLIIAAILVLNTATTHDEVFTPLLAAAPALAGIGTNQVWRPITAGSIAACALLAQHASHPSPEDVTQLFVIVGLTFASAAAVTLWDRQQRELDVVRAIAEAAQRVVLRPVPSKVGPLRVAVSYRAATKGASIGGDVYDVARTPYGVCVLLGDVCGKGLTAVRTGADVLGAFRELSRSERDLASLAARLDLTVSHSVGDGRTQEGMAAFVTAVLLRVPDGGREAELVNCGHPSPMLLKDGRAMSVDPPRTAPPLGLLDLSEGAYRVDKVPFDSGDTLLLYTDGVSETRDGAGTFYPLAERLPRLSTTDPQALLDALGAELGAYARPGPSDDAAMLALRRR</sequence>
<feature type="transmembrane region" description="Helical" evidence="3">
    <location>
        <begin position="98"/>
        <end position="118"/>
    </location>
</feature>
<dbReference type="SUPFAM" id="SSF81606">
    <property type="entry name" value="PP2C-like"/>
    <property type="match status" value="1"/>
</dbReference>
<gene>
    <name evidence="5" type="ORF">GCM10012280_09330</name>
</gene>
<reference evidence="5" key="1">
    <citation type="journal article" date="2014" name="Int. J. Syst. Evol. Microbiol.">
        <title>Complete genome sequence of Corynebacterium casei LMG S-19264T (=DSM 44701T), isolated from a smear-ripened cheese.</title>
        <authorList>
            <consortium name="US DOE Joint Genome Institute (JGI-PGF)"/>
            <person name="Walter F."/>
            <person name="Albersmeier A."/>
            <person name="Kalinowski J."/>
            <person name="Ruckert C."/>
        </authorList>
    </citation>
    <scope>NUCLEOTIDE SEQUENCE</scope>
    <source>
        <strain evidence="5">CGMCC 4.7201</strain>
    </source>
</reference>
<keyword evidence="3" id="KW-0812">Transmembrane</keyword>